<evidence type="ECO:0000256" key="5">
    <source>
        <dbReference type="ARBA" id="ARBA00022989"/>
    </source>
</evidence>
<feature type="transmembrane region" description="Helical" evidence="8">
    <location>
        <begin position="189"/>
        <end position="210"/>
    </location>
</feature>
<reference evidence="9" key="1">
    <citation type="journal article" date="2021" name="PeerJ">
        <title>Extensive microbial diversity within the chicken gut microbiome revealed by metagenomics and culture.</title>
        <authorList>
            <person name="Gilroy R."/>
            <person name="Ravi A."/>
            <person name="Getino M."/>
            <person name="Pursley I."/>
            <person name="Horton D.L."/>
            <person name="Alikhan N.F."/>
            <person name="Baker D."/>
            <person name="Gharbi K."/>
            <person name="Hall N."/>
            <person name="Watson M."/>
            <person name="Adriaenssens E.M."/>
            <person name="Foster-Nyarko E."/>
            <person name="Jarju S."/>
            <person name="Secka A."/>
            <person name="Antonio M."/>
            <person name="Oren A."/>
            <person name="Chaudhuri R.R."/>
            <person name="La Ragione R."/>
            <person name="Hildebrand F."/>
            <person name="Pallen M.J."/>
        </authorList>
    </citation>
    <scope>NUCLEOTIDE SEQUENCE</scope>
    <source>
        <strain evidence="9">Gambia11-129</strain>
    </source>
</reference>
<evidence type="ECO:0000256" key="3">
    <source>
        <dbReference type="ARBA" id="ARBA00022475"/>
    </source>
</evidence>
<dbReference type="Proteomes" id="UP000823936">
    <property type="component" value="Unassembled WGS sequence"/>
</dbReference>
<evidence type="ECO:0000256" key="6">
    <source>
        <dbReference type="ARBA" id="ARBA00023065"/>
    </source>
</evidence>
<evidence type="ECO:0000313" key="10">
    <source>
        <dbReference type="Proteomes" id="UP000823936"/>
    </source>
</evidence>
<dbReference type="InterPro" id="IPR003445">
    <property type="entry name" value="Cat_transpt"/>
</dbReference>
<evidence type="ECO:0000256" key="7">
    <source>
        <dbReference type="ARBA" id="ARBA00023136"/>
    </source>
</evidence>
<keyword evidence="4 8" id="KW-0812">Transmembrane</keyword>
<protein>
    <submittedName>
        <fullName evidence="9">ATPase</fullName>
    </submittedName>
</protein>
<dbReference type="GO" id="GO:0030001">
    <property type="term" value="P:metal ion transport"/>
    <property type="evidence" value="ECO:0007669"/>
    <property type="project" value="UniProtKB-ARBA"/>
</dbReference>
<keyword evidence="7 8" id="KW-0472">Membrane</keyword>
<feature type="transmembrane region" description="Helical" evidence="8">
    <location>
        <begin position="43"/>
        <end position="62"/>
    </location>
</feature>
<organism evidence="9 10">
    <name type="scientific">Candidatus Ornithospirochaeta avicola</name>
    <dbReference type="NCBI Taxonomy" id="2840896"/>
    <lineage>
        <taxon>Bacteria</taxon>
        <taxon>Pseudomonadati</taxon>
        <taxon>Spirochaetota</taxon>
        <taxon>Spirochaetia</taxon>
        <taxon>Spirochaetales</taxon>
        <taxon>Spirochaetaceae</taxon>
        <taxon>Spirochaetaceae incertae sedis</taxon>
        <taxon>Candidatus Ornithospirochaeta</taxon>
    </lineage>
</organism>
<dbReference type="GO" id="GO:0005886">
    <property type="term" value="C:plasma membrane"/>
    <property type="evidence" value="ECO:0007669"/>
    <property type="project" value="UniProtKB-SubCell"/>
</dbReference>
<name>A0A9D1TNI7_9SPIO</name>
<reference evidence="9" key="2">
    <citation type="submission" date="2021-04" db="EMBL/GenBank/DDBJ databases">
        <authorList>
            <person name="Gilroy R."/>
        </authorList>
    </citation>
    <scope>NUCLEOTIDE SEQUENCE</scope>
    <source>
        <strain evidence="9">Gambia11-129</strain>
    </source>
</reference>
<evidence type="ECO:0000256" key="4">
    <source>
        <dbReference type="ARBA" id="ARBA00022692"/>
    </source>
</evidence>
<feature type="transmembrane region" description="Helical" evidence="8">
    <location>
        <begin position="74"/>
        <end position="97"/>
    </location>
</feature>
<feature type="transmembrane region" description="Helical" evidence="8">
    <location>
        <begin position="272"/>
        <end position="289"/>
    </location>
</feature>
<dbReference type="Pfam" id="PF02386">
    <property type="entry name" value="TrkH"/>
    <property type="match status" value="1"/>
</dbReference>
<proteinExistence type="predicted"/>
<keyword evidence="2" id="KW-0813">Transport</keyword>
<dbReference type="AlphaFoldDB" id="A0A9D1TNI7"/>
<feature type="transmembrane region" description="Helical" evidence="8">
    <location>
        <begin position="330"/>
        <end position="352"/>
    </location>
</feature>
<comment type="subcellular location">
    <subcellularLocation>
        <location evidence="1">Cell membrane</location>
        <topology evidence="1">Multi-pass membrane protein</topology>
    </subcellularLocation>
</comment>
<comment type="caution">
    <text evidence="9">The sequence shown here is derived from an EMBL/GenBank/DDBJ whole genome shotgun (WGS) entry which is preliminary data.</text>
</comment>
<evidence type="ECO:0000313" key="9">
    <source>
        <dbReference type="EMBL" id="HIV99001.1"/>
    </source>
</evidence>
<dbReference type="PANTHER" id="PTHR32024:SF1">
    <property type="entry name" value="KTR SYSTEM POTASSIUM UPTAKE PROTEIN B"/>
    <property type="match status" value="1"/>
</dbReference>
<feature type="transmembrane region" description="Helical" evidence="8">
    <location>
        <begin position="122"/>
        <end position="145"/>
    </location>
</feature>
<gene>
    <name evidence="9" type="ORF">IAB12_04415</name>
</gene>
<feature type="transmembrane region" description="Helical" evidence="8">
    <location>
        <begin position="157"/>
        <end position="177"/>
    </location>
</feature>
<accession>A0A9D1TNI7</accession>
<keyword evidence="3" id="KW-1003">Cell membrane</keyword>
<evidence type="ECO:0000256" key="8">
    <source>
        <dbReference type="SAM" id="Phobius"/>
    </source>
</evidence>
<feature type="transmembrane region" description="Helical" evidence="8">
    <location>
        <begin position="12"/>
        <end position="31"/>
    </location>
</feature>
<feature type="transmembrane region" description="Helical" evidence="8">
    <location>
        <begin position="391"/>
        <end position="411"/>
    </location>
</feature>
<dbReference type="EMBL" id="DXHU01000017">
    <property type="protein sequence ID" value="HIV99001.1"/>
    <property type="molecule type" value="Genomic_DNA"/>
</dbReference>
<feature type="transmembrane region" description="Helical" evidence="8">
    <location>
        <begin position="222"/>
        <end position="242"/>
    </location>
</feature>
<sequence length="428" mass="46313">MQKKARHQSPSLKLALGFLVFILIGTFLLFLPISHQEGKSLSFIDSLVLATSAVCVTGLTPVDLSQTLSYFGSTVMMVLFQIGGLGYSVIAVTLIALSSRKVDLLNRGILRDSLISDNRMDIMFLLKFTLATTFLIEAIGALLLFMGFYGDMSTPRAVYVAIFTSLAAFNNAGFDLFSTSLVSYYDSPLVILTVAGLIICGGLGFVIYLEAMNHRKGKKFSLHFKVVLMMTAILLLAGTLLFRLTMPVNLLNAFFQSVTTRTAGFFSYDQSMLSNAAIVLTIILMYIGASPGSTGGGIKTTTFFVSFKAGFSIITGRNPSSFKRSLGYDVIMKALILIVLSIMLCTLGFLIMTITDPDIAPIKLLYETVSAFGTVGLSMAVTAELSIGGKLIIIILMYAGRVGILTLISVFSRKARQAKYVEEKVAIG</sequence>
<dbReference type="GO" id="GO:0008324">
    <property type="term" value="F:monoatomic cation transmembrane transporter activity"/>
    <property type="evidence" value="ECO:0007669"/>
    <property type="project" value="InterPro"/>
</dbReference>
<keyword evidence="6" id="KW-0406">Ion transport</keyword>
<dbReference type="PANTHER" id="PTHR32024">
    <property type="entry name" value="TRK SYSTEM POTASSIUM UPTAKE PROTEIN TRKG-RELATED"/>
    <property type="match status" value="1"/>
</dbReference>
<evidence type="ECO:0000256" key="1">
    <source>
        <dbReference type="ARBA" id="ARBA00004651"/>
    </source>
</evidence>
<keyword evidence="5 8" id="KW-1133">Transmembrane helix</keyword>
<evidence type="ECO:0000256" key="2">
    <source>
        <dbReference type="ARBA" id="ARBA00022448"/>
    </source>
</evidence>